<accession>A0A6N6VTV2</accession>
<dbReference type="CDD" id="cd07516">
    <property type="entry name" value="HAD_Pase"/>
    <property type="match status" value="1"/>
</dbReference>
<dbReference type="OrthoDB" id="9781413at2"/>
<dbReference type="GO" id="GO:0005829">
    <property type="term" value="C:cytosol"/>
    <property type="evidence" value="ECO:0007669"/>
    <property type="project" value="TreeGrafter"/>
</dbReference>
<dbReference type="Gene3D" id="3.40.50.1000">
    <property type="entry name" value="HAD superfamily/HAD-like"/>
    <property type="match status" value="1"/>
</dbReference>
<dbReference type="PANTHER" id="PTHR10000:SF8">
    <property type="entry name" value="HAD SUPERFAMILY HYDROLASE-LIKE, TYPE 3"/>
    <property type="match status" value="1"/>
</dbReference>
<keyword evidence="2" id="KW-1185">Reference proteome</keyword>
<dbReference type="NCBIfam" id="TIGR00099">
    <property type="entry name" value="Cof-subfamily"/>
    <property type="match status" value="1"/>
</dbReference>
<dbReference type="SFLD" id="SFLDG01140">
    <property type="entry name" value="C2.B:_Phosphomannomutase_and_P"/>
    <property type="match status" value="1"/>
</dbReference>
<dbReference type="PROSITE" id="PS01228">
    <property type="entry name" value="COF_1"/>
    <property type="match status" value="1"/>
</dbReference>
<dbReference type="EMBL" id="WFLM01000003">
    <property type="protein sequence ID" value="KAB8038986.1"/>
    <property type="molecule type" value="Genomic_DNA"/>
</dbReference>
<protein>
    <submittedName>
        <fullName evidence="1">Cof-type HAD-IIB family hydrolase</fullName>
    </submittedName>
</protein>
<gene>
    <name evidence="1" type="ORF">GCL60_09000</name>
</gene>
<dbReference type="GO" id="GO:0000287">
    <property type="term" value="F:magnesium ion binding"/>
    <property type="evidence" value="ECO:0007669"/>
    <property type="project" value="TreeGrafter"/>
</dbReference>
<sequence length="270" mass="29863">MKAVAIDLDGTLLNSKHQISSYTKNILNKLDKNGIRIVLASARPIRSVLNIAAEIGLTGLPMIGGNGAIIAKNENEISYRNSISKDDVLKIGELLKEYLSLNPKNEITMHIYSGFKWLIPFHTEKAKEEIKIIGFSPDVIGEDAFKANLAEKIMFVSNPNILKEFLNILNKNLPHLSSVLSKFDSLEINAVGVSKFLGVQEYANYHKINISDFIAFGDGDNDETMIANCGYGVAMANGTQLAKARAKFITETNDNDGVARFLENYFFKSK</sequence>
<reference evidence="1 2" key="1">
    <citation type="submission" date="2019-10" db="EMBL/GenBank/DDBJ databases">
        <title>New species of Slilvanegrellaceae.</title>
        <authorList>
            <person name="Pitt A."/>
            <person name="Hahn M.W."/>
        </authorList>
    </citation>
    <scope>NUCLEOTIDE SEQUENCE [LARGE SCALE GENOMIC DNA]</scope>
    <source>
        <strain evidence="1 2">SP-Ram-0.45-NSY-1</strain>
    </source>
</reference>
<dbReference type="InterPro" id="IPR000150">
    <property type="entry name" value="Cof"/>
</dbReference>
<dbReference type="SFLD" id="SFLDS00003">
    <property type="entry name" value="Haloacid_Dehalogenase"/>
    <property type="match status" value="1"/>
</dbReference>
<dbReference type="SUPFAM" id="SSF56784">
    <property type="entry name" value="HAD-like"/>
    <property type="match status" value="1"/>
</dbReference>
<comment type="caution">
    <text evidence="1">The sequence shown here is derived from an EMBL/GenBank/DDBJ whole genome shotgun (WGS) entry which is preliminary data.</text>
</comment>
<dbReference type="InterPro" id="IPR023214">
    <property type="entry name" value="HAD_sf"/>
</dbReference>
<dbReference type="InterPro" id="IPR006379">
    <property type="entry name" value="HAD-SF_hydro_IIB"/>
</dbReference>
<proteinExistence type="predicted"/>
<dbReference type="AlphaFoldDB" id="A0A6N6VTV2"/>
<dbReference type="InterPro" id="IPR036412">
    <property type="entry name" value="HAD-like_sf"/>
</dbReference>
<dbReference type="NCBIfam" id="TIGR01484">
    <property type="entry name" value="HAD-SF-IIB"/>
    <property type="match status" value="1"/>
</dbReference>
<dbReference type="RefSeq" id="WP_153420383.1">
    <property type="nucleotide sequence ID" value="NZ_WFLM01000003.1"/>
</dbReference>
<dbReference type="Pfam" id="PF08282">
    <property type="entry name" value="Hydrolase_3"/>
    <property type="match status" value="1"/>
</dbReference>
<dbReference type="Proteomes" id="UP000437748">
    <property type="component" value="Unassembled WGS sequence"/>
</dbReference>
<evidence type="ECO:0000313" key="2">
    <source>
        <dbReference type="Proteomes" id="UP000437748"/>
    </source>
</evidence>
<name>A0A6N6VTV2_9BACT</name>
<dbReference type="GO" id="GO:0016791">
    <property type="term" value="F:phosphatase activity"/>
    <property type="evidence" value="ECO:0007669"/>
    <property type="project" value="TreeGrafter"/>
</dbReference>
<keyword evidence="1" id="KW-0378">Hydrolase</keyword>
<dbReference type="PANTHER" id="PTHR10000">
    <property type="entry name" value="PHOSPHOSERINE PHOSPHATASE"/>
    <property type="match status" value="1"/>
</dbReference>
<dbReference type="Gene3D" id="3.30.1240.10">
    <property type="match status" value="1"/>
</dbReference>
<organism evidence="1 2">
    <name type="scientific">Silvanigrella paludirubra</name>
    <dbReference type="NCBI Taxonomy" id="2499159"/>
    <lineage>
        <taxon>Bacteria</taxon>
        <taxon>Pseudomonadati</taxon>
        <taxon>Bdellovibrionota</taxon>
        <taxon>Oligoflexia</taxon>
        <taxon>Silvanigrellales</taxon>
        <taxon>Silvanigrellaceae</taxon>
        <taxon>Silvanigrella</taxon>
    </lineage>
</organism>
<evidence type="ECO:0000313" key="1">
    <source>
        <dbReference type="EMBL" id="KAB8038986.1"/>
    </source>
</evidence>